<dbReference type="GO" id="GO:0005634">
    <property type="term" value="C:nucleus"/>
    <property type="evidence" value="ECO:0007669"/>
    <property type="project" value="TreeGrafter"/>
</dbReference>
<proteinExistence type="predicted"/>
<dbReference type="EMBL" id="JBBHLL010000047">
    <property type="protein sequence ID" value="KAK7824237.1"/>
    <property type="molecule type" value="Genomic_DNA"/>
</dbReference>
<dbReference type="GO" id="GO:0070536">
    <property type="term" value="P:protein K63-linked deubiquitination"/>
    <property type="evidence" value="ECO:0007669"/>
    <property type="project" value="TreeGrafter"/>
</dbReference>
<reference evidence="4 5" key="1">
    <citation type="journal article" date="2023" name="bioRxiv">
        <title>Conserved and derived expression patterns and positive selection on dental genes reveal complex evolutionary context of ever-growing rodent molars.</title>
        <authorList>
            <person name="Calamari Z.T."/>
            <person name="Song A."/>
            <person name="Cohen E."/>
            <person name="Akter M."/>
            <person name="Roy R.D."/>
            <person name="Hallikas O."/>
            <person name="Christensen M.M."/>
            <person name="Li P."/>
            <person name="Marangoni P."/>
            <person name="Jernvall J."/>
            <person name="Klein O.D."/>
        </authorList>
    </citation>
    <scope>NUCLEOTIDE SEQUENCE [LARGE SCALE GENOMIC DNA]</scope>
    <source>
        <strain evidence="4">V071</strain>
    </source>
</reference>
<dbReference type="Pfam" id="PF21125">
    <property type="entry name" value="MPN_2A_DUB_like"/>
    <property type="match status" value="1"/>
</dbReference>
<keyword evidence="2" id="KW-0833">Ubl conjugation pathway</keyword>
<accession>A0AAW0JBJ1</accession>
<dbReference type="Proteomes" id="UP001488838">
    <property type="component" value="Unassembled WGS sequence"/>
</dbReference>
<dbReference type="InterPro" id="IPR023238">
    <property type="entry name" value="FAM175"/>
</dbReference>
<dbReference type="AlphaFoldDB" id="A0AAW0JBJ1"/>
<evidence type="ECO:0000256" key="1">
    <source>
        <dbReference type="ARBA" id="ARBA00022490"/>
    </source>
</evidence>
<feature type="non-terminal residue" evidence="4">
    <location>
        <position position="1"/>
    </location>
</feature>
<dbReference type="GO" id="GO:0031593">
    <property type="term" value="F:polyubiquitin modification-dependent protein binding"/>
    <property type="evidence" value="ECO:0007669"/>
    <property type="project" value="TreeGrafter"/>
</dbReference>
<sequence length="294" mass="32457">KGEASLITQLEDTQAQHCDLLVKQNKKYKTDEEPFCSYPSGQVIPSQVGTTIWRAGGIIIGGPDIMGMWPPMGGLILEAGPQASSQVKKGPLLASTPAISLAHNSQHPPLRSPPDATALPGLPRALHRWDEVTRHGTALSRLRREHSAALTISIRVHVALRLVGCRGRHRDANAQRRGVQHTLRPPRGMMGEVETSIMAASISGYTFSAVCFHSANSNADHEGFLLGEVRQEETFSIKIHNHQPCSKLFSFYDYASKVNEESLDRILKDRRKVCFMYCLICFGSHTLAQKRKSS</sequence>
<feature type="region of interest" description="Disordered" evidence="3">
    <location>
        <begin position="102"/>
        <end position="121"/>
    </location>
</feature>
<name>A0AAW0JBJ1_MYOGA</name>
<keyword evidence="1" id="KW-0963">Cytoplasm</keyword>
<evidence type="ECO:0000313" key="4">
    <source>
        <dbReference type="EMBL" id="KAK7824237.1"/>
    </source>
</evidence>
<protein>
    <submittedName>
        <fullName evidence="4">Uncharacterized protein</fullName>
    </submittedName>
</protein>
<keyword evidence="5" id="KW-1185">Reference proteome</keyword>
<dbReference type="PANTHER" id="PTHR31728">
    <property type="entry name" value="ABRAXAS FAMILY MEMBER"/>
    <property type="match status" value="1"/>
</dbReference>
<dbReference type="GO" id="GO:0008608">
    <property type="term" value="P:attachment of spindle microtubules to kinetochore"/>
    <property type="evidence" value="ECO:0007669"/>
    <property type="project" value="TreeGrafter"/>
</dbReference>
<evidence type="ECO:0000313" key="5">
    <source>
        <dbReference type="Proteomes" id="UP001488838"/>
    </source>
</evidence>
<evidence type="ECO:0000256" key="3">
    <source>
        <dbReference type="SAM" id="MobiDB-lite"/>
    </source>
</evidence>
<dbReference type="PRINTS" id="PR02053">
    <property type="entry name" value="BRISCABRO1"/>
</dbReference>
<comment type="caution">
    <text evidence="4">The sequence shown here is derived from an EMBL/GenBank/DDBJ whole genome shotgun (WGS) entry which is preliminary data.</text>
</comment>
<organism evidence="4 5">
    <name type="scientific">Myodes glareolus</name>
    <name type="common">Bank vole</name>
    <name type="synonym">Clethrionomys glareolus</name>
    <dbReference type="NCBI Taxonomy" id="447135"/>
    <lineage>
        <taxon>Eukaryota</taxon>
        <taxon>Metazoa</taxon>
        <taxon>Chordata</taxon>
        <taxon>Craniata</taxon>
        <taxon>Vertebrata</taxon>
        <taxon>Euteleostomi</taxon>
        <taxon>Mammalia</taxon>
        <taxon>Eutheria</taxon>
        <taxon>Euarchontoglires</taxon>
        <taxon>Glires</taxon>
        <taxon>Rodentia</taxon>
        <taxon>Myomorpha</taxon>
        <taxon>Muroidea</taxon>
        <taxon>Cricetidae</taxon>
        <taxon>Arvicolinae</taxon>
        <taxon>Myodes</taxon>
    </lineage>
</organism>
<dbReference type="GO" id="GO:0090307">
    <property type="term" value="P:mitotic spindle assembly"/>
    <property type="evidence" value="ECO:0007669"/>
    <property type="project" value="TreeGrafter"/>
</dbReference>
<dbReference type="PRINTS" id="PR02051">
    <property type="entry name" value="PROTEINF175"/>
</dbReference>
<dbReference type="InterPro" id="IPR023240">
    <property type="entry name" value="BRISC_Abraxas2"/>
</dbReference>
<evidence type="ECO:0000256" key="2">
    <source>
        <dbReference type="ARBA" id="ARBA00022786"/>
    </source>
</evidence>
<dbReference type="GO" id="GO:0008017">
    <property type="term" value="F:microtubule binding"/>
    <property type="evidence" value="ECO:0007669"/>
    <property type="project" value="TreeGrafter"/>
</dbReference>
<dbReference type="PANTHER" id="PTHR31728:SF1">
    <property type="entry name" value="BRISC COMPLEX SUBUNIT ABRAXAS 2"/>
    <property type="match status" value="1"/>
</dbReference>
<gene>
    <name evidence="4" type="ORF">U0070_001708</name>
</gene>